<dbReference type="SUPFAM" id="SSF54523">
    <property type="entry name" value="Pili subunits"/>
    <property type="match status" value="1"/>
</dbReference>
<dbReference type="EMBL" id="JAERQJ010000020">
    <property type="protein sequence ID" value="MBL0686148.1"/>
    <property type="molecule type" value="Genomic_DNA"/>
</dbReference>
<sequence>MFDLIAELLLLFEELKFWKKKKKRRKLEKEKGLPKKTMIHPVTKVLFIGLVLTFILGVMLRVFYTHPNESKTTKKIVEVKKILEKQYKDLGKYPTKLKDIINNNPLRKNINLDAWGNEFYYKQIKDGLSYELKSKGKDGILNTEDDLK</sequence>
<keyword evidence="1" id="KW-1133">Transmembrane helix</keyword>
<evidence type="ECO:0000259" key="2">
    <source>
        <dbReference type="Pfam" id="PF08334"/>
    </source>
</evidence>
<keyword evidence="1" id="KW-0812">Transmembrane</keyword>
<gene>
    <name evidence="3" type="ORF">JJQ60_21670</name>
</gene>
<feature type="transmembrane region" description="Helical" evidence="1">
    <location>
        <begin position="45"/>
        <end position="64"/>
    </location>
</feature>
<organism evidence="3 4">
    <name type="scientific">Aquimarina mytili</name>
    <dbReference type="NCBI Taxonomy" id="874423"/>
    <lineage>
        <taxon>Bacteria</taxon>
        <taxon>Pseudomonadati</taxon>
        <taxon>Bacteroidota</taxon>
        <taxon>Flavobacteriia</taxon>
        <taxon>Flavobacteriales</taxon>
        <taxon>Flavobacteriaceae</taxon>
        <taxon>Aquimarina</taxon>
    </lineage>
</organism>
<proteinExistence type="predicted"/>
<protein>
    <submittedName>
        <fullName evidence="3">Type II secretion system protein GspG</fullName>
    </submittedName>
</protein>
<evidence type="ECO:0000256" key="1">
    <source>
        <dbReference type="SAM" id="Phobius"/>
    </source>
</evidence>
<dbReference type="AlphaFoldDB" id="A0A936ZWV2"/>
<keyword evidence="1" id="KW-0472">Membrane</keyword>
<dbReference type="InterPro" id="IPR045584">
    <property type="entry name" value="Pilin-like"/>
</dbReference>
<dbReference type="InterPro" id="IPR013545">
    <property type="entry name" value="T2SS_protein-GspG_C"/>
</dbReference>
<dbReference type="Gene3D" id="3.30.700.10">
    <property type="entry name" value="Glycoprotein, Type 4 Pilin"/>
    <property type="match status" value="1"/>
</dbReference>
<feature type="domain" description="Type II secretion system protein GspG C-terminal" evidence="2">
    <location>
        <begin position="70"/>
        <end position="145"/>
    </location>
</feature>
<evidence type="ECO:0000313" key="4">
    <source>
        <dbReference type="Proteomes" id="UP000651057"/>
    </source>
</evidence>
<dbReference type="RefSeq" id="WP_201924732.1">
    <property type="nucleotide sequence ID" value="NZ_BAABAX010000004.1"/>
</dbReference>
<dbReference type="Proteomes" id="UP000651057">
    <property type="component" value="Unassembled WGS sequence"/>
</dbReference>
<name>A0A936ZWV2_9FLAO</name>
<accession>A0A936ZWV2</accession>
<keyword evidence="4" id="KW-1185">Reference proteome</keyword>
<dbReference type="Pfam" id="PF08334">
    <property type="entry name" value="T2SSG"/>
    <property type="match status" value="1"/>
</dbReference>
<comment type="caution">
    <text evidence="3">The sequence shown here is derived from an EMBL/GenBank/DDBJ whole genome shotgun (WGS) entry which is preliminary data.</text>
</comment>
<reference evidence="3" key="1">
    <citation type="submission" date="2021-01" db="EMBL/GenBank/DDBJ databases">
        <authorList>
            <person name="Zhong Y.L."/>
        </authorList>
    </citation>
    <scope>NUCLEOTIDE SEQUENCE</scope>
    <source>
        <strain evidence="3">KCTC 23302</strain>
    </source>
</reference>
<evidence type="ECO:0000313" key="3">
    <source>
        <dbReference type="EMBL" id="MBL0686148.1"/>
    </source>
</evidence>